<comment type="subcellular location">
    <subcellularLocation>
        <location evidence="1 5 6">Nucleus</location>
    </subcellularLocation>
</comment>
<keyword evidence="3 5" id="KW-0371">Homeobox</keyword>
<dbReference type="GO" id="GO:0003677">
    <property type="term" value="F:DNA binding"/>
    <property type="evidence" value="ECO:0007669"/>
    <property type="project" value="UniProtKB-UniRule"/>
</dbReference>
<dbReference type="SUPFAM" id="SSF46689">
    <property type="entry name" value="Homeodomain-like"/>
    <property type="match status" value="1"/>
</dbReference>
<evidence type="ECO:0000259" key="8">
    <source>
        <dbReference type="PROSITE" id="PS50071"/>
    </source>
</evidence>
<feature type="region of interest" description="Disordered" evidence="7">
    <location>
        <begin position="126"/>
        <end position="173"/>
    </location>
</feature>
<keyword evidence="10" id="KW-1185">Reference proteome</keyword>
<evidence type="ECO:0000256" key="4">
    <source>
        <dbReference type="ARBA" id="ARBA00023242"/>
    </source>
</evidence>
<dbReference type="Proteomes" id="UP000192578">
    <property type="component" value="Unassembled WGS sequence"/>
</dbReference>
<gene>
    <name evidence="9" type="ORF">BV898_07883</name>
</gene>
<accession>A0A1W0WSI6</accession>
<evidence type="ECO:0000256" key="6">
    <source>
        <dbReference type="RuleBase" id="RU000682"/>
    </source>
</evidence>
<keyword evidence="4 5" id="KW-0539">Nucleus</keyword>
<dbReference type="EMBL" id="MTYJ01000053">
    <property type="protein sequence ID" value="OQV18113.1"/>
    <property type="molecule type" value="Genomic_DNA"/>
</dbReference>
<evidence type="ECO:0000256" key="5">
    <source>
        <dbReference type="PROSITE-ProRule" id="PRU00108"/>
    </source>
</evidence>
<sequence length="345" mass="37189">MQDSLDVLQINGVQHEDASTFSSDDDTVFSSASRSFSGSLSSEDDEVITSIPESGCRPRRQTEAKGSHRYSVNQTAILSRSWETYSPKGGKIPDPVVMSLSRETGLTTRQVIIWFNNQRSKAKRRAGEVYPSLRSSSTRKTAKSRCVTSGMSTAKAEPKHKRSSPASTVNHHMSSNCDNGDLSLVPSRSPSLLSTLLQQGRDIPPTTTSQPSDLTIADPWLIEPPVNPPFRSTSAISSEGKDESVGGGEKNFLFEAKKVHCGGDAVILPVKASASLHTKLPVGVPTAGLWLALNKFSVPLSSSSKLTPEAAVHSPFLERLVATYLTGDAGQQSHHYDGDLNYCCL</sequence>
<reference evidence="10" key="1">
    <citation type="submission" date="2017-01" db="EMBL/GenBank/DDBJ databases">
        <title>Comparative genomics of anhydrobiosis in the tardigrade Hypsibius dujardini.</title>
        <authorList>
            <person name="Yoshida Y."/>
            <person name="Koutsovoulos G."/>
            <person name="Laetsch D."/>
            <person name="Stevens L."/>
            <person name="Kumar S."/>
            <person name="Horikawa D."/>
            <person name="Ishino K."/>
            <person name="Komine S."/>
            <person name="Tomita M."/>
            <person name="Blaxter M."/>
            <person name="Arakawa K."/>
        </authorList>
    </citation>
    <scope>NUCLEOTIDE SEQUENCE [LARGE SCALE GENOMIC DNA]</scope>
    <source>
        <strain evidence="10">Z151</strain>
    </source>
</reference>
<comment type="caution">
    <text evidence="9">The sequence shown here is derived from an EMBL/GenBank/DDBJ whole genome shotgun (WGS) entry which is preliminary data.</text>
</comment>
<dbReference type="CDD" id="cd00086">
    <property type="entry name" value="homeodomain"/>
    <property type="match status" value="1"/>
</dbReference>
<protein>
    <recommendedName>
        <fullName evidence="8">Homeobox domain-containing protein</fullName>
    </recommendedName>
</protein>
<feature type="domain" description="Homeobox" evidence="8">
    <location>
        <begin position="61"/>
        <end position="125"/>
    </location>
</feature>
<evidence type="ECO:0000256" key="3">
    <source>
        <dbReference type="ARBA" id="ARBA00023155"/>
    </source>
</evidence>
<evidence type="ECO:0000313" key="9">
    <source>
        <dbReference type="EMBL" id="OQV18113.1"/>
    </source>
</evidence>
<feature type="DNA-binding region" description="Homeobox" evidence="5">
    <location>
        <begin position="63"/>
        <end position="126"/>
    </location>
</feature>
<dbReference type="GO" id="GO:0005634">
    <property type="term" value="C:nucleus"/>
    <property type="evidence" value="ECO:0007669"/>
    <property type="project" value="UniProtKB-SubCell"/>
</dbReference>
<dbReference type="AlphaFoldDB" id="A0A1W0WSI6"/>
<dbReference type="SMART" id="SM00389">
    <property type="entry name" value="HOX"/>
    <property type="match status" value="1"/>
</dbReference>
<evidence type="ECO:0000256" key="1">
    <source>
        <dbReference type="ARBA" id="ARBA00004123"/>
    </source>
</evidence>
<keyword evidence="2 5" id="KW-0238">DNA-binding</keyword>
<proteinExistence type="predicted"/>
<feature type="region of interest" description="Disordered" evidence="7">
    <location>
        <begin position="32"/>
        <end position="70"/>
    </location>
</feature>
<organism evidence="9 10">
    <name type="scientific">Hypsibius exemplaris</name>
    <name type="common">Freshwater tardigrade</name>
    <dbReference type="NCBI Taxonomy" id="2072580"/>
    <lineage>
        <taxon>Eukaryota</taxon>
        <taxon>Metazoa</taxon>
        <taxon>Ecdysozoa</taxon>
        <taxon>Tardigrada</taxon>
        <taxon>Eutardigrada</taxon>
        <taxon>Parachela</taxon>
        <taxon>Hypsibioidea</taxon>
        <taxon>Hypsibiidae</taxon>
        <taxon>Hypsibius</taxon>
    </lineage>
</organism>
<evidence type="ECO:0000313" key="10">
    <source>
        <dbReference type="Proteomes" id="UP000192578"/>
    </source>
</evidence>
<name>A0A1W0WSI6_HYPEX</name>
<dbReference type="Pfam" id="PF00046">
    <property type="entry name" value="Homeodomain"/>
    <property type="match status" value="1"/>
</dbReference>
<dbReference type="InterPro" id="IPR001356">
    <property type="entry name" value="HD"/>
</dbReference>
<feature type="compositionally biased region" description="Polar residues" evidence="7">
    <location>
        <begin position="164"/>
        <end position="173"/>
    </location>
</feature>
<dbReference type="InterPro" id="IPR009057">
    <property type="entry name" value="Homeodomain-like_sf"/>
</dbReference>
<evidence type="ECO:0000256" key="2">
    <source>
        <dbReference type="ARBA" id="ARBA00023125"/>
    </source>
</evidence>
<dbReference type="Gene3D" id="1.10.10.60">
    <property type="entry name" value="Homeodomain-like"/>
    <property type="match status" value="1"/>
</dbReference>
<evidence type="ECO:0000256" key="7">
    <source>
        <dbReference type="SAM" id="MobiDB-lite"/>
    </source>
</evidence>
<dbReference type="GO" id="GO:0000981">
    <property type="term" value="F:DNA-binding transcription factor activity, RNA polymerase II-specific"/>
    <property type="evidence" value="ECO:0007669"/>
    <property type="project" value="InterPro"/>
</dbReference>
<dbReference type="PROSITE" id="PS00027">
    <property type="entry name" value="HOMEOBOX_1"/>
    <property type="match status" value="1"/>
</dbReference>
<dbReference type="InterPro" id="IPR017970">
    <property type="entry name" value="Homeobox_CS"/>
</dbReference>
<feature type="compositionally biased region" description="Low complexity" evidence="7">
    <location>
        <begin position="32"/>
        <end position="41"/>
    </location>
</feature>
<dbReference type="PROSITE" id="PS50071">
    <property type="entry name" value="HOMEOBOX_2"/>
    <property type="match status" value="1"/>
</dbReference>